<evidence type="ECO:0000259" key="3">
    <source>
        <dbReference type="PROSITE" id="PS51253"/>
    </source>
</evidence>
<dbReference type="EMBL" id="JNBR01002403">
    <property type="protein sequence ID" value="OQR83056.1"/>
    <property type="molecule type" value="Genomic_DNA"/>
</dbReference>
<dbReference type="OrthoDB" id="166580at2759"/>
<proteinExistence type="predicted"/>
<dbReference type="Pfam" id="PF03184">
    <property type="entry name" value="DDE_1"/>
    <property type="match status" value="1"/>
</dbReference>
<sequence>MAESASSKGVAGKGKRLTDKERIEILDLLESDLSLTKVELGRRYGISGSAITKLAHNAEAIRSRHADGSVALRDNRQRGTKAIAQPFEEKLYRWLYALEAQRITVPPAQVIDKAMALSTIPGFVASNGWYYRFINRYGFKTASSAKAEATSMDATINALQSLRVKLASFGPEYVYAMDVMDLFYRWLPHYDVLCPMYAASGESFDEPGAKDRTSVFVCSNALGSHKLPPLVVDTGGLSMPTRYSDRKNFPLPYATSGKAWCVDAGVFRYWFEQLFVPEVRKLTTRPVLLLLESSRGQFTELTRENVTTMLLPPNTPAMFLPMAHDGLLASLKLRYKFRLLAEILSFRDKPVNEQTEGLDRARKKAAAGLDAGRPPHLLEAMDLLKYAWEDISVARIQEAWRRTTLLPEARAPIPNDDSQRDIELVDEMVAVFPGNIPDLRGDLQNWLDADAPGSDVLKDVIYEDLDRLLRRPEPIAAPMDARTRALGPWPGVSPILAALAALESLYEHPECKEYLGESVVSEHLQQIDMQRRVLQRTKSMKDRKRRREESLPHPLTEPPADQR</sequence>
<dbReference type="GO" id="GO:0003677">
    <property type="term" value="F:DNA binding"/>
    <property type="evidence" value="ECO:0007669"/>
    <property type="project" value="UniProtKB-KW"/>
</dbReference>
<dbReference type="GO" id="GO:0005634">
    <property type="term" value="C:nucleus"/>
    <property type="evidence" value="ECO:0007669"/>
    <property type="project" value="TreeGrafter"/>
</dbReference>
<dbReference type="AlphaFoldDB" id="A0A1V9YBI6"/>
<evidence type="ECO:0000256" key="1">
    <source>
        <dbReference type="ARBA" id="ARBA00023125"/>
    </source>
</evidence>
<evidence type="ECO:0000313" key="4">
    <source>
        <dbReference type="EMBL" id="OQR83056.1"/>
    </source>
</evidence>
<accession>A0A1V9YBI6</accession>
<dbReference type="PANTHER" id="PTHR19303:SF57">
    <property type="entry name" value="HTH CENPB-TYPE DOMAIN-CONTAINING PROTEIN"/>
    <property type="match status" value="1"/>
</dbReference>
<dbReference type="InterPro" id="IPR009057">
    <property type="entry name" value="Homeodomain-like_sf"/>
</dbReference>
<feature type="domain" description="HTH CENPB-type" evidence="3">
    <location>
        <begin position="75"/>
        <end position="143"/>
    </location>
</feature>
<reference evidence="4 5" key="1">
    <citation type="journal article" date="2014" name="Genome Biol. Evol.">
        <title>The secreted proteins of Achlya hypogyna and Thraustotheca clavata identify the ancestral oomycete secretome and reveal gene acquisitions by horizontal gene transfer.</title>
        <authorList>
            <person name="Misner I."/>
            <person name="Blouin N."/>
            <person name="Leonard G."/>
            <person name="Richards T.A."/>
            <person name="Lane C.E."/>
        </authorList>
    </citation>
    <scope>NUCLEOTIDE SEQUENCE [LARGE SCALE GENOMIC DNA]</scope>
    <source>
        <strain evidence="4 5">ATCC 48635</strain>
    </source>
</reference>
<dbReference type="SUPFAM" id="SSF46689">
    <property type="entry name" value="Homeodomain-like"/>
    <property type="match status" value="1"/>
</dbReference>
<organism evidence="4 5">
    <name type="scientific">Achlya hypogyna</name>
    <name type="common">Oomycete</name>
    <name type="synonym">Protoachlya hypogyna</name>
    <dbReference type="NCBI Taxonomy" id="1202772"/>
    <lineage>
        <taxon>Eukaryota</taxon>
        <taxon>Sar</taxon>
        <taxon>Stramenopiles</taxon>
        <taxon>Oomycota</taxon>
        <taxon>Saprolegniomycetes</taxon>
        <taxon>Saprolegniales</taxon>
        <taxon>Achlyaceae</taxon>
        <taxon>Achlya</taxon>
    </lineage>
</organism>
<comment type="caution">
    <text evidence="4">The sequence shown here is derived from an EMBL/GenBank/DDBJ whole genome shotgun (WGS) entry which is preliminary data.</text>
</comment>
<evidence type="ECO:0000313" key="5">
    <source>
        <dbReference type="Proteomes" id="UP000243579"/>
    </source>
</evidence>
<dbReference type="InterPro" id="IPR004875">
    <property type="entry name" value="DDE_SF_endonuclease_dom"/>
</dbReference>
<feature type="region of interest" description="Disordered" evidence="2">
    <location>
        <begin position="535"/>
        <end position="563"/>
    </location>
</feature>
<dbReference type="PANTHER" id="PTHR19303">
    <property type="entry name" value="TRANSPOSON"/>
    <property type="match status" value="1"/>
</dbReference>
<name>A0A1V9YBI6_ACHHY</name>
<dbReference type="Pfam" id="PF03221">
    <property type="entry name" value="HTH_Tnp_Tc5"/>
    <property type="match status" value="1"/>
</dbReference>
<dbReference type="Proteomes" id="UP000243579">
    <property type="component" value="Unassembled WGS sequence"/>
</dbReference>
<keyword evidence="1" id="KW-0238">DNA-binding</keyword>
<gene>
    <name evidence="4" type="ORF">ACHHYP_15148</name>
</gene>
<keyword evidence="5" id="KW-1185">Reference proteome</keyword>
<dbReference type="STRING" id="1202772.A0A1V9YBI6"/>
<evidence type="ECO:0000256" key="2">
    <source>
        <dbReference type="SAM" id="MobiDB-lite"/>
    </source>
</evidence>
<dbReference type="PROSITE" id="PS51253">
    <property type="entry name" value="HTH_CENPB"/>
    <property type="match status" value="1"/>
</dbReference>
<dbReference type="InterPro" id="IPR050863">
    <property type="entry name" value="CenT-Element_Derived"/>
</dbReference>
<protein>
    <recommendedName>
        <fullName evidence="3">HTH CENPB-type domain-containing protein</fullName>
    </recommendedName>
</protein>
<dbReference type="InterPro" id="IPR006600">
    <property type="entry name" value="HTH_CenpB_DNA-bd_dom"/>
</dbReference>